<evidence type="ECO:0000313" key="3">
    <source>
        <dbReference type="EMBL" id="WRQ88857.1"/>
    </source>
</evidence>
<dbReference type="Pfam" id="PF12951">
    <property type="entry name" value="PATR"/>
    <property type="match status" value="4"/>
</dbReference>
<protein>
    <submittedName>
        <fullName evidence="3">Autotransporter-associated beta strand repeat-containing protein</fullName>
    </submittedName>
</protein>
<accession>A0ABZ1CAY6</accession>
<dbReference type="InterPro" id="IPR013425">
    <property type="entry name" value="Autotrns_rpt"/>
</dbReference>
<dbReference type="InterPro" id="IPR011050">
    <property type="entry name" value="Pectin_lyase_fold/virulence"/>
</dbReference>
<evidence type="ECO:0000313" key="4">
    <source>
        <dbReference type="Proteomes" id="UP000738431"/>
    </source>
</evidence>
<organism evidence="3 4">
    <name type="scientific">Actomonas aquatica</name>
    <dbReference type="NCBI Taxonomy" id="2866162"/>
    <lineage>
        <taxon>Bacteria</taxon>
        <taxon>Pseudomonadati</taxon>
        <taxon>Verrucomicrobiota</taxon>
        <taxon>Opitutia</taxon>
        <taxon>Opitutales</taxon>
        <taxon>Opitutaceae</taxon>
        <taxon>Actomonas</taxon>
    </lineage>
</organism>
<keyword evidence="1" id="KW-0732">Signal</keyword>
<reference evidence="3 4" key="2">
    <citation type="submission" date="2023-12" db="EMBL/GenBank/DDBJ databases">
        <title>Description of an unclassified Opitutus bacterium of Verrucomicrobiota.</title>
        <authorList>
            <person name="Zhang D.-F."/>
        </authorList>
    </citation>
    <scope>NUCLEOTIDE SEQUENCE [LARGE SCALE GENOMIC DNA]</scope>
    <source>
        <strain evidence="3 4">WL0086</strain>
    </source>
</reference>
<reference evidence="3 4" key="1">
    <citation type="submission" date="2021-08" db="EMBL/GenBank/DDBJ databases">
        <authorList>
            <person name="Zhang D."/>
            <person name="Zhang A."/>
            <person name="Wang L."/>
        </authorList>
    </citation>
    <scope>NUCLEOTIDE SEQUENCE [LARGE SCALE GENOMIC DNA]</scope>
    <source>
        <strain evidence="3 4">WL0086</strain>
    </source>
</reference>
<dbReference type="EMBL" id="CP139781">
    <property type="protein sequence ID" value="WRQ88857.1"/>
    <property type="molecule type" value="Genomic_DNA"/>
</dbReference>
<keyword evidence="2" id="KW-0472">Membrane</keyword>
<evidence type="ECO:0000256" key="2">
    <source>
        <dbReference type="SAM" id="Phobius"/>
    </source>
</evidence>
<keyword evidence="2" id="KW-0812">Transmembrane</keyword>
<gene>
    <name evidence="3" type="ORF">K1X11_005530</name>
</gene>
<sequence length="936" mass="89156">MTKNSVRSALLGSAVFLNLAALGWTQTLVGTEAQFNAAVAAGRAGGSKHIVFTNDITHTGTVLEAISGGGSWIIDGAGYSYDGGNVNQGFTVYDSDVTFQNLTVQNTRAVGGTGGAGHARQFNSADAWVLGAGGGGLGGAGGSSDGGAGNTGGAGGFGRAAAGGGYVHSVGGGIVPGAGGGQFGELLSGFGEFDVADGGGVGAVGSAGGFGGGGGGSGGQYRLSHSPPVAGAVGGAGGFGGGGGGGALAKGGAGGFGGGGGGGAGTGGAAGFGAGQGSAGTYEEYFTNGSITGGGSGGGGLGAGGGIAIFGNATRSNVNLINVSFETTNATGGTVATPFGGSLYPSGGGGAGLGGALFVMGNPTAGGGEYVLHLQGGGNQSGGSAVGGTVHANSNHNGTDGSGAGAGYFLQGFGVLRVTNTTGEAYTINNTITDEVGSGLSGNGGTNGVWSLQKQGAGTLTLNGVNTHTGGTALTGGTLAFNSDAALGAAGVGVSIDNLATFQATASVNLDRPITLGFGSARLSAVDGATLGLNQAMGGSGGIIKNGAGTLSFNTVMTYSGGTTVEEGTLLMASALSLTSSSGIGVLAGATWDLNGYTQSVGDFSGSGDVVLRDGAALFVANSIGSAGWAGDLSGSGGVAKVGAGDLIFSSQNSFTGGLTVAEGSLTAKAENVIAQASGIGVDAGAVFNLNGFDQTVGDFSGAGSVLLGGATLSAGQSLPTADFSGVISGSGELHKIGSGTLRLTGTQTFTGTTVVNGGLLENNGILASLTQVNAGGTLGGIGTFNGEVTVGAGGVIAPGNSPGTITFADGFTILDGAVFNWELGEEASDLIMVTGGVLTGPDSVGGATFNFINGEYLGVGTYDLINFQGAEAVNGFDVLDFTLGDSVAGLSFTFGIENQVLQVTASLSAVPEPATYAVAMGLMAVAIVWIRRRRI</sequence>
<dbReference type="SUPFAM" id="SSF51126">
    <property type="entry name" value="Pectin lyase-like"/>
    <property type="match status" value="1"/>
</dbReference>
<proteinExistence type="predicted"/>
<dbReference type="Proteomes" id="UP000738431">
    <property type="component" value="Chromosome"/>
</dbReference>
<dbReference type="RefSeq" id="WP_221033102.1">
    <property type="nucleotide sequence ID" value="NZ_CP139781.1"/>
</dbReference>
<evidence type="ECO:0000256" key="1">
    <source>
        <dbReference type="ARBA" id="ARBA00022729"/>
    </source>
</evidence>
<keyword evidence="4" id="KW-1185">Reference proteome</keyword>
<feature type="transmembrane region" description="Helical" evidence="2">
    <location>
        <begin position="914"/>
        <end position="931"/>
    </location>
</feature>
<name>A0ABZ1CAY6_9BACT</name>
<dbReference type="NCBIfam" id="TIGR02601">
    <property type="entry name" value="autotrns_rpt"/>
    <property type="match status" value="4"/>
</dbReference>
<keyword evidence="2" id="KW-1133">Transmembrane helix</keyword>